<dbReference type="EMBL" id="MU273496">
    <property type="protein sequence ID" value="KAI0034677.1"/>
    <property type="molecule type" value="Genomic_DNA"/>
</dbReference>
<accession>A0ACB8QSM9</accession>
<evidence type="ECO:0000313" key="2">
    <source>
        <dbReference type="Proteomes" id="UP000814128"/>
    </source>
</evidence>
<name>A0ACB8QSM9_9AGAM</name>
<sequence length="710" mass="76766">MSSKRMLLLISTLLLGFACASRIDKISSASPSRTTIPASEFSSKEFDVIIIGGGNAGVVLASRLTAPPICADMPCPSPLRVGVIEAGLHRPGDPLIDVPTAGNLLGNSGCGALIGNPSYDWKFQSVPQDGLDGAVLQYPRGRVLGGSTAIHSMVWQRGNRDDYDAWAYDLGNGPGWSFDRLLPYLRRSESYFAASDRANPLATHTLNSPGLDSLRRHLDNFHGHDGPVQVSHNSYQTALERPASLSLLNALSDRYGHPFVANYNPDGGDAVSVPLFGTSRTVSPHSGLRSYAASAYLDSQSGVWGRPHLSVVTGVIVTHIVFRDTTARSVKFVSEANGTIYEARVAEGGEVILCAGAIQSPQILELSGIGNRTRLENLNISVVLDLPGVGENLQDHPVTLSDFSVKDGVETLDWLALNKTHAQLHKDLFEAAKIGALTYTAPLLAPIPLRALLSTTEFAVLRRELDISISHLDREGKLTPFQRIQYNVLRRLVDEGNVGWVEMVLVPTGGILGAPIPGKGGATVIAIQLYPFGRGSVHINSTNPLAPPLINPNFLPEELPWDSQVLLAGSRFARDWFSTTPIVDFIDKPLYPPASLKLDDDEQCYKYMRGSVRTTNHPLGTTAMAPRHLGGGSLLYHVLNLISEHDDRTGVVDSSLKIYGLDNVRVADAGSIPLTIGVATQATVYALAEKVISIEDQNFNVRLKMYRYPI</sequence>
<comment type="caution">
    <text evidence="1">The sequence shown here is derived from an EMBL/GenBank/DDBJ whole genome shotgun (WGS) entry which is preliminary data.</text>
</comment>
<organism evidence="1 2">
    <name type="scientific">Vararia minispora EC-137</name>
    <dbReference type="NCBI Taxonomy" id="1314806"/>
    <lineage>
        <taxon>Eukaryota</taxon>
        <taxon>Fungi</taxon>
        <taxon>Dikarya</taxon>
        <taxon>Basidiomycota</taxon>
        <taxon>Agaricomycotina</taxon>
        <taxon>Agaricomycetes</taxon>
        <taxon>Russulales</taxon>
        <taxon>Lachnocladiaceae</taxon>
        <taxon>Vararia</taxon>
    </lineage>
</organism>
<keyword evidence="2" id="KW-1185">Reference proteome</keyword>
<gene>
    <name evidence="1" type="ORF">K488DRAFT_83742</name>
</gene>
<evidence type="ECO:0000313" key="1">
    <source>
        <dbReference type="EMBL" id="KAI0034677.1"/>
    </source>
</evidence>
<protein>
    <submittedName>
        <fullName evidence="1">Uncharacterized protein</fullName>
    </submittedName>
</protein>
<dbReference type="Proteomes" id="UP000814128">
    <property type="component" value="Unassembled WGS sequence"/>
</dbReference>
<proteinExistence type="predicted"/>
<reference evidence="1" key="1">
    <citation type="submission" date="2021-02" db="EMBL/GenBank/DDBJ databases">
        <authorList>
            <consortium name="DOE Joint Genome Institute"/>
            <person name="Ahrendt S."/>
            <person name="Looney B.P."/>
            <person name="Miyauchi S."/>
            <person name="Morin E."/>
            <person name="Drula E."/>
            <person name="Courty P.E."/>
            <person name="Chicoki N."/>
            <person name="Fauchery L."/>
            <person name="Kohler A."/>
            <person name="Kuo A."/>
            <person name="Labutti K."/>
            <person name="Pangilinan J."/>
            <person name="Lipzen A."/>
            <person name="Riley R."/>
            <person name="Andreopoulos W."/>
            <person name="He G."/>
            <person name="Johnson J."/>
            <person name="Barry K.W."/>
            <person name="Grigoriev I.V."/>
            <person name="Nagy L."/>
            <person name="Hibbett D."/>
            <person name="Henrissat B."/>
            <person name="Matheny P.B."/>
            <person name="Labbe J."/>
            <person name="Martin F."/>
        </authorList>
    </citation>
    <scope>NUCLEOTIDE SEQUENCE</scope>
    <source>
        <strain evidence="1">EC-137</strain>
    </source>
</reference>
<reference evidence="1" key="2">
    <citation type="journal article" date="2022" name="New Phytol.">
        <title>Evolutionary transition to the ectomycorrhizal habit in the genomes of a hyperdiverse lineage of mushroom-forming fungi.</title>
        <authorList>
            <person name="Looney B."/>
            <person name="Miyauchi S."/>
            <person name="Morin E."/>
            <person name="Drula E."/>
            <person name="Courty P.E."/>
            <person name="Kohler A."/>
            <person name="Kuo A."/>
            <person name="LaButti K."/>
            <person name="Pangilinan J."/>
            <person name="Lipzen A."/>
            <person name="Riley R."/>
            <person name="Andreopoulos W."/>
            <person name="He G."/>
            <person name="Johnson J."/>
            <person name="Nolan M."/>
            <person name="Tritt A."/>
            <person name="Barry K.W."/>
            <person name="Grigoriev I.V."/>
            <person name="Nagy L.G."/>
            <person name="Hibbett D."/>
            <person name="Henrissat B."/>
            <person name="Matheny P.B."/>
            <person name="Labbe J."/>
            <person name="Martin F.M."/>
        </authorList>
    </citation>
    <scope>NUCLEOTIDE SEQUENCE</scope>
    <source>
        <strain evidence="1">EC-137</strain>
    </source>
</reference>